<proteinExistence type="predicted"/>
<gene>
    <name evidence="4" type="ORF">D1164_21415</name>
</gene>
<keyword evidence="1" id="KW-0472">Membrane</keyword>
<dbReference type="PANTHER" id="PTHR30273">
    <property type="entry name" value="PERIPLASMIC SIGNAL SENSOR AND SIGMA FACTOR ACTIVATOR FECR-RELATED"/>
    <property type="match status" value="1"/>
</dbReference>
<dbReference type="GO" id="GO:0016989">
    <property type="term" value="F:sigma factor antagonist activity"/>
    <property type="evidence" value="ECO:0007669"/>
    <property type="project" value="TreeGrafter"/>
</dbReference>
<dbReference type="PANTHER" id="PTHR30273:SF2">
    <property type="entry name" value="PROTEIN FECR"/>
    <property type="match status" value="1"/>
</dbReference>
<keyword evidence="5" id="KW-1185">Reference proteome</keyword>
<evidence type="ECO:0000313" key="5">
    <source>
        <dbReference type="Proteomes" id="UP000266441"/>
    </source>
</evidence>
<reference evidence="4 5" key="1">
    <citation type="journal article" date="2015" name="Int. J. Syst. Evol. Microbiol.">
        <title>Mariniphaga sediminis sp. nov., isolated from coastal sediment.</title>
        <authorList>
            <person name="Wang F.Q."/>
            <person name="Shen Q.Y."/>
            <person name="Chen G.J."/>
            <person name="Du Z.J."/>
        </authorList>
    </citation>
    <scope>NUCLEOTIDE SEQUENCE [LARGE SCALE GENOMIC DNA]</scope>
    <source>
        <strain evidence="4 5">SY21</strain>
    </source>
</reference>
<accession>A0A399CV70</accession>
<evidence type="ECO:0000313" key="4">
    <source>
        <dbReference type="EMBL" id="RIH63163.1"/>
    </source>
</evidence>
<sequence>MFLFKGEEVFKDYETPKMEKNDRYLKIAKLIADDLNGSLNAEDKSFLENWILESEENREIYHQIKDGTWYAEQSAGIKKYLPEEGWEKIEKQIKSPLGRRSVFMIVGKYAAAAAILFSVFLFVKEITFRNDTATELVQPQQTPLKPGVKEARLILDDGRVIPLTADSAFSIEEENGTVIDKTTQTIDYAKNAAKPPREIFNTIITSTGEEFSLNLSDGTKVILNAESEIRFPVVFVRDERVVEITGEAYFEVARDAEHPFIVKTPASVTQVLGTSFNVRAYDDELSEKITLVEGKVDISRQDNGNQTITLSPGEQASVSGTGGEIKVEQVNIAYYTAWKDGRFIFRNERLEDIVRNLKRWYQFDVEYLNEDTKDMRFGATLDRYKEVNPIFKIFNNTRLVNIIQSENKIIINIPDEKRET</sequence>
<dbReference type="InterPro" id="IPR012373">
    <property type="entry name" value="Ferrdict_sens_TM"/>
</dbReference>
<dbReference type="FunFam" id="2.60.120.1440:FF:000001">
    <property type="entry name" value="Putative anti-sigma factor"/>
    <property type="match status" value="1"/>
</dbReference>
<dbReference type="Pfam" id="PF16344">
    <property type="entry name" value="FecR_C"/>
    <property type="match status" value="1"/>
</dbReference>
<organism evidence="4 5">
    <name type="scientific">Mariniphaga sediminis</name>
    <dbReference type="NCBI Taxonomy" id="1628158"/>
    <lineage>
        <taxon>Bacteria</taxon>
        <taxon>Pseudomonadati</taxon>
        <taxon>Bacteroidota</taxon>
        <taxon>Bacteroidia</taxon>
        <taxon>Marinilabiliales</taxon>
        <taxon>Prolixibacteraceae</taxon>
        <taxon>Mariniphaga</taxon>
    </lineage>
</organism>
<dbReference type="InterPro" id="IPR006860">
    <property type="entry name" value="FecR"/>
</dbReference>
<feature type="domain" description="FecR protein" evidence="2">
    <location>
        <begin position="202"/>
        <end position="296"/>
    </location>
</feature>
<feature type="domain" description="Protein FecR C-terminal" evidence="3">
    <location>
        <begin position="342"/>
        <end position="411"/>
    </location>
</feature>
<keyword evidence="1" id="KW-0812">Transmembrane</keyword>
<name>A0A399CV70_9BACT</name>
<dbReference type="AlphaFoldDB" id="A0A399CV70"/>
<protein>
    <submittedName>
        <fullName evidence="4">FecR family protein</fullName>
    </submittedName>
</protein>
<dbReference type="Pfam" id="PF04773">
    <property type="entry name" value="FecR"/>
    <property type="match status" value="1"/>
</dbReference>
<dbReference type="Proteomes" id="UP000266441">
    <property type="component" value="Unassembled WGS sequence"/>
</dbReference>
<evidence type="ECO:0000256" key="1">
    <source>
        <dbReference type="SAM" id="Phobius"/>
    </source>
</evidence>
<comment type="caution">
    <text evidence="4">The sequence shown here is derived from an EMBL/GenBank/DDBJ whole genome shotgun (WGS) entry which is preliminary data.</text>
</comment>
<feature type="transmembrane region" description="Helical" evidence="1">
    <location>
        <begin position="101"/>
        <end position="123"/>
    </location>
</feature>
<dbReference type="EMBL" id="QWET01000025">
    <property type="protein sequence ID" value="RIH63163.1"/>
    <property type="molecule type" value="Genomic_DNA"/>
</dbReference>
<dbReference type="Gene3D" id="3.55.50.30">
    <property type="match status" value="1"/>
</dbReference>
<evidence type="ECO:0000259" key="3">
    <source>
        <dbReference type="Pfam" id="PF16344"/>
    </source>
</evidence>
<dbReference type="Gene3D" id="2.60.120.1440">
    <property type="match status" value="1"/>
</dbReference>
<evidence type="ECO:0000259" key="2">
    <source>
        <dbReference type="Pfam" id="PF04773"/>
    </source>
</evidence>
<dbReference type="InterPro" id="IPR032508">
    <property type="entry name" value="FecR_C"/>
</dbReference>
<keyword evidence="1" id="KW-1133">Transmembrane helix</keyword>